<proteinExistence type="predicted"/>
<dbReference type="Pfam" id="PF12146">
    <property type="entry name" value="Hydrolase_4"/>
    <property type="match status" value="1"/>
</dbReference>
<reference evidence="2 3" key="1">
    <citation type="submission" date="2020-08" db="EMBL/GenBank/DDBJ databases">
        <title>Genomic Encyclopedia of Type Strains, Phase III (KMG-III): the genomes of soil and plant-associated and newly described type strains.</title>
        <authorList>
            <person name="Whitman W."/>
        </authorList>
    </citation>
    <scope>NUCLEOTIDE SEQUENCE [LARGE SCALE GENOMIC DNA]</scope>
    <source>
        <strain evidence="2 3">CECT 5885</strain>
    </source>
</reference>
<evidence type="ECO:0000313" key="3">
    <source>
        <dbReference type="Proteomes" id="UP000588111"/>
    </source>
</evidence>
<keyword evidence="2" id="KW-0378">Hydrolase</keyword>
<dbReference type="EMBL" id="JACHXL010000001">
    <property type="protein sequence ID" value="MBB3106307.1"/>
    <property type="molecule type" value="Genomic_DNA"/>
</dbReference>
<dbReference type="AlphaFoldDB" id="A0A839TA63"/>
<evidence type="ECO:0000313" key="2">
    <source>
        <dbReference type="EMBL" id="MBB3106307.1"/>
    </source>
</evidence>
<accession>A0A839TA63</accession>
<dbReference type="InterPro" id="IPR022742">
    <property type="entry name" value="Hydrolase_4"/>
</dbReference>
<dbReference type="RefSeq" id="WP_183618857.1">
    <property type="nucleotide sequence ID" value="NZ_CAJHAH010000002.1"/>
</dbReference>
<sequence>MSHTEQITSSDNTHYLHHNFFEPSDTSTAITATLLIVHGMAEHSGRYAEFAQFLANNGIAVATYDQLGHGQTVKSASDLGFFAEEHPVQSLLKDVIIMADSLKARHPNVPHFVMGHSMGSFIVRNVLKHHAQNFTGAILMGTADANPLTKVLLPINKILAKAAPRKPNTVFANVMNKVLNSKLDNRISASEFAWLNEDPTAVEAYEADPLTGFEFTNNGFLTLFTLMDAGLNKNWATTVAKGFPMLLVSGENDPIGDMGKGIRKIASRLEKQNFSDVELQLYPHMRHEPLHEQNKALVYQDILGWITSHTPN</sequence>
<dbReference type="SUPFAM" id="SSF53474">
    <property type="entry name" value="alpha/beta-Hydrolases"/>
    <property type="match status" value="1"/>
</dbReference>
<name>A0A839TA63_9GAMM</name>
<dbReference type="GO" id="GO:0016787">
    <property type="term" value="F:hydrolase activity"/>
    <property type="evidence" value="ECO:0007669"/>
    <property type="project" value="UniProtKB-KW"/>
</dbReference>
<organism evidence="2 3">
    <name type="scientific">Psychrobacter luti</name>
    <dbReference type="NCBI Taxonomy" id="198481"/>
    <lineage>
        <taxon>Bacteria</taxon>
        <taxon>Pseudomonadati</taxon>
        <taxon>Pseudomonadota</taxon>
        <taxon>Gammaproteobacteria</taxon>
        <taxon>Moraxellales</taxon>
        <taxon>Moraxellaceae</taxon>
        <taxon>Psychrobacter</taxon>
    </lineage>
</organism>
<dbReference type="Proteomes" id="UP000588111">
    <property type="component" value="Unassembled WGS sequence"/>
</dbReference>
<feature type="domain" description="Serine aminopeptidase S33" evidence="1">
    <location>
        <begin position="31"/>
        <end position="294"/>
    </location>
</feature>
<gene>
    <name evidence="2" type="ORF">FHS24_000798</name>
</gene>
<dbReference type="PANTHER" id="PTHR11614">
    <property type="entry name" value="PHOSPHOLIPASE-RELATED"/>
    <property type="match status" value="1"/>
</dbReference>
<protein>
    <submittedName>
        <fullName evidence="2">Alpha-beta hydrolase superfamily lysophospholipase</fullName>
    </submittedName>
</protein>
<dbReference type="Gene3D" id="3.40.50.1820">
    <property type="entry name" value="alpha/beta hydrolase"/>
    <property type="match status" value="1"/>
</dbReference>
<evidence type="ECO:0000259" key="1">
    <source>
        <dbReference type="Pfam" id="PF12146"/>
    </source>
</evidence>
<dbReference type="InterPro" id="IPR051044">
    <property type="entry name" value="MAG_DAG_Lipase"/>
</dbReference>
<dbReference type="InterPro" id="IPR029058">
    <property type="entry name" value="AB_hydrolase_fold"/>
</dbReference>
<comment type="caution">
    <text evidence="2">The sequence shown here is derived from an EMBL/GenBank/DDBJ whole genome shotgun (WGS) entry which is preliminary data.</text>
</comment>
<keyword evidence="3" id="KW-1185">Reference proteome</keyword>